<dbReference type="CDD" id="cd14014">
    <property type="entry name" value="STKc_PknB_like"/>
    <property type="match status" value="1"/>
</dbReference>
<feature type="binding site" evidence="5">
    <location>
        <position position="43"/>
    </location>
    <ligand>
        <name>ATP</name>
        <dbReference type="ChEBI" id="CHEBI:30616"/>
    </ligand>
</feature>
<dbReference type="AlphaFoldDB" id="A0A5N5VZH6"/>
<keyword evidence="7" id="KW-0472">Membrane</keyword>
<keyword evidence="3 9" id="KW-0418">Kinase</keyword>
<feature type="domain" description="Protein kinase" evidence="8">
    <location>
        <begin position="15"/>
        <end position="275"/>
    </location>
</feature>
<evidence type="ECO:0000313" key="9">
    <source>
        <dbReference type="EMBL" id="KAB7834144.1"/>
    </source>
</evidence>
<dbReference type="OrthoDB" id="9762169at2"/>
<dbReference type="PROSITE" id="PS00108">
    <property type="entry name" value="PROTEIN_KINASE_ST"/>
    <property type="match status" value="1"/>
</dbReference>
<evidence type="ECO:0000256" key="7">
    <source>
        <dbReference type="SAM" id="Phobius"/>
    </source>
</evidence>
<dbReference type="Gene3D" id="1.10.510.10">
    <property type="entry name" value="Transferase(Phosphotransferase) domain 1"/>
    <property type="match status" value="1"/>
</dbReference>
<dbReference type="EMBL" id="VOKX01000117">
    <property type="protein sequence ID" value="KAB7834144.1"/>
    <property type="molecule type" value="Genomic_DNA"/>
</dbReference>
<accession>A0A5N5VZH6</accession>
<dbReference type="InterPro" id="IPR008271">
    <property type="entry name" value="Ser/Thr_kinase_AS"/>
</dbReference>
<comment type="caution">
    <text evidence="9">The sequence shown here is derived from an EMBL/GenBank/DDBJ whole genome shotgun (WGS) entry which is preliminary data.</text>
</comment>
<dbReference type="Proteomes" id="UP000327000">
    <property type="component" value="Unassembled WGS sequence"/>
</dbReference>
<dbReference type="InterPro" id="IPR000719">
    <property type="entry name" value="Prot_kinase_dom"/>
</dbReference>
<keyword evidence="10" id="KW-1185">Reference proteome</keyword>
<feature type="transmembrane region" description="Helical" evidence="7">
    <location>
        <begin position="338"/>
        <end position="359"/>
    </location>
</feature>
<keyword evidence="4 5" id="KW-0067">ATP-binding</keyword>
<evidence type="ECO:0000256" key="1">
    <source>
        <dbReference type="ARBA" id="ARBA00022679"/>
    </source>
</evidence>
<feature type="compositionally biased region" description="Low complexity" evidence="6">
    <location>
        <begin position="381"/>
        <end position="410"/>
    </location>
</feature>
<dbReference type="GO" id="GO:0004674">
    <property type="term" value="F:protein serine/threonine kinase activity"/>
    <property type="evidence" value="ECO:0007669"/>
    <property type="project" value="TreeGrafter"/>
</dbReference>
<dbReference type="SMART" id="SM00220">
    <property type="entry name" value="S_TKc"/>
    <property type="match status" value="1"/>
</dbReference>
<dbReference type="PANTHER" id="PTHR43289:SF34">
    <property type="entry name" value="SERINE_THREONINE-PROTEIN KINASE YBDM-RELATED"/>
    <property type="match status" value="1"/>
</dbReference>
<keyword evidence="7" id="KW-0812">Transmembrane</keyword>
<feature type="region of interest" description="Disordered" evidence="6">
    <location>
        <begin position="364"/>
        <end position="450"/>
    </location>
</feature>
<dbReference type="PROSITE" id="PS00107">
    <property type="entry name" value="PROTEIN_KINASE_ATP"/>
    <property type="match status" value="1"/>
</dbReference>
<evidence type="ECO:0000313" key="10">
    <source>
        <dbReference type="Proteomes" id="UP000327000"/>
    </source>
</evidence>
<reference evidence="9 10" key="1">
    <citation type="journal article" date="2019" name="Microb. Cell Fact.">
        <title>Exploring novel herbicidin analogues by transcriptional regulator overexpression and MS/MS molecular networking.</title>
        <authorList>
            <person name="Shi Y."/>
            <person name="Gu R."/>
            <person name="Li Y."/>
            <person name="Wang X."/>
            <person name="Ren W."/>
            <person name="Li X."/>
            <person name="Wang L."/>
            <person name="Xie Y."/>
            <person name="Hong B."/>
        </authorList>
    </citation>
    <scope>NUCLEOTIDE SEQUENCE [LARGE SCALE GENOMIC DNA]</scope>
    <source>
        <strain evidence="9 10">US-43</strain>
    </source>
</reference>
<evidence type="ECO:0000256" key="3">
    <source>
        <dbReference type="ARBA" id="ARBA00022777"/>
    </source>
</evidence>
<name>A0A5N5VZH6_STRMB</name>
<evidence type="ECO:0000256" key="4">
    <source>
        <dbReference type="ARBA" id="ARBA00022840"/>
    </source>
</evidence>
<evidence type="ECO:0000256" key="6">
    <source>
        <dbReference type="SAM" id="MobiDB-lite"/>
    </source>
</evidence>
<proteinExistence type="predicted"/>
<dbReference type="SUPFAM" id="SSF56112">
    <property type="entry name" value="Protein kinase-like (PK-like)"/>
    <property type="match status" value="1"/>
</dbReference>
<keyword evidence="7" id="KW-1133">Transmembrane helix</keyword>
<keyword evidence="1" id="KW-0808">Transferase</keyword>
<dbReference type="Pfam" id="PF00069">
    <property type="entry name" value="Pkinase"/>
    <property type="match status" value="1"/>
</dbReference>
<dbReference type="InterPro" id="IPR011009">
    <property type="entry name" value="Kinase-like_dom_sf"/>
</dbReference>
<keyword evidence="2 5" id="KW-0547">Nucleotide-binding</keyword>
<dbReference type="PANTHER" id="PTHR43289">
    <property type="entry name" value="MITOGEN-ACTIVATED PROTEIN KINASE KINASE KINASE 20-RELATED"/>
    <property type="match status" value="1"/>
</dbReference>
<dbReference type="RefSeq" id="WP_152265821.1">
    <property type="nucleotide sequence ID" value="NZ_VOKX01000117.1"/>
</dbReference>
<sequence>MDPLRPHDPPAIGPHTLLARLGSGGMGQVYLGRSPGGRQLAIKVIREDFAQSGDAAARFRREVETVRAVRSAYTANLVDASLESAPYWLATEYVPGPTLTRVTGERGPLPAETCFRLFAALAEALAQVHEHGITHRDLKPHNIILSPVGPKLIDFGIARGAEQTALTRTGVAAGTPGYTAPEVITRNEVTFAADVFALGATIACAATGRPPYGEGSLESVVYRVVHGEVDVDGVEPRLAELVRACTAADPGARPALSEVIGRCGVTSSLVDDPVYRGFAELGERAPEDVPAAVAAGLIPQRPVGAAGAAGVAYAPTYAPTYVPPQPPEPSRRRSRRGLWIGAGAGSVALGVAIGLVVALPDDGDRKPEAGAGPSGQPAAVSSGLPAGTPGPAGKPSGAPRSSSSASAPPTGATPPAGPKEEPKYIEATNPNRDFWSPAGGSGMGSCNMPSEERSEYFQAGIPAIANPAEGPVVTADGGGISFRLKYADPKLERPYYVSVAVKPPHEIDPSTGKASRFTNLGMGYTSTPVDLFAGGDPTKGVELKYPDDFRGMRDGKPSAPAVPFHADPGDWTVIFYHVKGPKEYASVMCRGFTVR</sequence>
<dbReference type="InterPro" id="IPR017441">
    <property type="entry name" value="Protein_kinase_ATP_BS"/>
</dbReference>
<protein>
    <submittedName>
        <fullName evidence="9">Protein kinase</fullName>
    </submittedName>
</protein>
<dbReference type="PROSITE" id="PS50011">
    <property type="entry name" value="PROTEIN_KINASE_DOM"/>
    <property type="match status" value="1"/>
</dbReference>
<evidence type="ECO:0000256" key="5">
    <source>
        <dbReference type="PROSITE-ProRule" id="PRU10141"/>
    </source>
</evidence>
<dbReference type="GO" id="GO:0005524">
    <property type="term" value="F:ATP binding"/>
    <property type="evidence" value="ECO:0007669"/>
    <property type="project" value="UniProtKB-UniRule"/>
</dbReference>
<dbReference type="Gene3D" id="3.30.200.20">
    <property type="entry name" value="Phosphorylase Kinase, domain 1"/>
    <property type="match status" value="1"/>
</dbReference>
<evidence type="ECO:0000259" key="8">
    <source>
        <dbReference type="PROSITE" id="PS50011"/>
    </source>
</evidence>
<evidence type="ECO:0000256" key="2">
    <source>
        <dbReference type="ARBA" id="ARBA00022741"/>
    </source>
</evidence>
<organism evidence="9 10">
    <name type="scientific">Streptomyces mobaraensis</name>
    <name type="common">Streptoverticillium mobaraense</name>
    <dbReference type="NCBI Taxonomy" id="35621"/>
    <lineage>
        <taxon>Bacteria</taxon>
        <taxon>Bacillati</taxon>
        <taxon>Actinomycetota</taxon>
        <taxon>Actinomycetes</taxon>
        <taxon>Kitasatosporales</taxon>
        <taxon>Streptomycetaceae</taxon>
        <taxon>Streptomyces</taxon>
    </lineage>
</organism>
<gene>
    <name evidence="9" type="ORF">FRZ00_31320</name>
</gene>